<reference evidence="4 5" key="1">
    <citation type="submission" date="2019-05" db="EMBL/GenBank/DDBJ databases">
        <title>Verrucobacter flavum gen. nov., sp. nov. a new member of the family Verrucomicrobiaceae.</title>
        <authorList>
            <person name="Szuroczki S."/>
            <person name="Abbaszade G."/>
            <person name="Szabo A."/>
            <person name="Felfoldi T."/>
            <person name="Schumann P."/>
            <person name="Boka K."/>
            <person name="Keki Z."/>
            <person name="Toumi M."/>
            <person name="Toth E."/>
        </authorList>
    </citation>
    <scope>NUCLEOTIDE SEQUENCE [LARGE SCALE GENOMIC DNA]</scope>
    <source>
        <strain evidence="4 5">MG-N-17</strain>
    </source>
</reference>
<comment type="similarity">
    <text evidence="1">Belongs to the protein kinase superfamily. ADCK protein kinase family.</text>
</comment>
<protein>
    <submittedName>
        <fullName evidence="4">AarF/ABC1/UbiB kinase family protein</fullName>
    </submittedName>
</protein>
<keyword evidence="4" id="KW-0418">Kinase</keyword>
<proteinExistence type="inferred from homology"/>
<evidence type="ECO:0000256" key="2">
    <source>
        <dbReference type="SAM" id="Phobius"/>
    </source>
</evidence>
<dbReference type="PANTHER" id="PTHR10566:SF113">
    <property type="entry name" value="PROTEIN ACTIVITY OF BC1 COMPLEX KINASE 7, CHLOROPLASTIC"/>
    <property type="match status" value="1"/>
</dbReference>
<dbReference type="AlphaFoldDB" id="A0A5R8KC63"/>
<dbReference type="PANTHER" id="PTHR10566">
    <property type="entry name" value="CHAPERONE-ACTIVITY OF BC1 COMPLEX CABC1 -RELATED"/>
    <property type="match status" value="1"/>
</dbReference>
<dbReference type="Pfam" id="PF03109">
    <property type="entry name" value="ABC1"/>
    <property type="match status" value="1"/>
</dbReference>
<dbReference type="InterPro" id="IPR011009">
    <property type="entry name" value="Kinase-like_dom_sf"/>
</dbReference>
<dbReference type="InterPro" id="IPR050154">
    <property type="entry name" value="UbiB_kinase"/>
</dbReference>
<evidence type="ECO:0000313" key="5">
    <source>
        <dbReference type="Proteomes" id="UP000306196"/>
    </source>
</evidence>
<organism evidence="4 5">
    <name type="scientific">Phragmitibacter flavus</name>
    <dbReference type="NCBI Taxonomy" id="2576071"/>
    <lineage>
        <taxon>Bacteria</taxon>
        <taxon>Pseudomonadati</taxon>
        <taxon>Verrucomicrobiota</taxon>
        <taxon>Verrucomicrobiia</taxon>
        <taxon>Verrucomicrobiales</taxon>
        <taxon>Verrucomicrobiaceae</taxon>
        <taxon>Phragmitibacter</taxon>
    </lineage>
</organism>
<feature type="transmembrane region" description="Helical" evidence="2">
    <location>
        <begin position="518"/>
        <end position="538"/>
    </location>
</feature>
<keyword evidence="2" id="KW-0812">Transmembrane</keyword>
<gene>
    <name evidence="4" type="ORF">FEM03_14305</name>
</gene>
<accession>A0A5R8KC63</accession>
<dbReference type="Proteomes" id="UP000306196">
    <property type="component" value="Unassembled WGS sequence"/>
</dbReference>
<comment type="caution">
    <text evidence="4">The sequence shown here is derived from an EMBL/GenBank/DDBJ whole genome shotgun (WGS) entry which is preliminary data.</text>
</comment>
<dbReference type="RefSeq" id="WP_138086959.1">
    <property type="nucleotide sequence ID" value="NZ_VAUV01000010.1"/>
</dbReference>
<dbReference type="GO" id="GO:0016301">
    <property type="term" value="F:kinase activity"/>
    <property type="evidence" value="ECO:0007669"/>
    <property type="project" value="UniProtKB-KW"/>
</dbReference>
<dbReference type="EMBL" id="VAUV01000010">
    <property type="protein sequence ID" value="TLD69904.1"/>
    <property type="molecule type" value="Genomic_DNA"/>
</dbReference>
<keyword evidence="2" id="KW-1133">Transmembrane helix</keyword>
<dbReference type="CDD" id="cd05121">
    <property type="entry name" value="ABC1_ADCK3-like"/>
    <property type="match status" value="1"/>
</dbReference>
<feature type="transmembrane region" description="Helical" evidence="2">
    <location>
        <begin position="494"/>
        <end position="512"/>
    </location>
</feature>
<keyword evidence="2" id="KW-0472">Membrane</keyword>
<keyword evidence="4" id="KW-0808">Transferase</keyword>
<sequence>MQFNPLARQQRDLGRLTEIVKSLVRYGLADWMRPLPFSWIQEFFRSREGDKIADAPMVVRLRMVMAELGPTFTKLGQLLSTRPDLVGAEVAFELAKLQSSAPADSVEEIRQIIFEDLGAEPELLFAEFDPVAFASASIAQVHGARLMSGEAVVLKVQKPGIRKKIEADLSILAWLAEQAEKHSPQLRVYQPLEVVRQFERSLKHELDFDHERRNMEEFAHRFRNDPTVRFPKAWAAYSSKRVLTMERFEGVFGNDHAQLQASGSDLNTFALRGANMYLEMIFRDSFYHADPHPGNLMLLPGGVVGVLDCGMTGRLDERVRTEIENLVMAVGQSDPLALAGAVVRLAVHPPEGDREQLVAELSEFVADHTARPIGELELSPALQSLTGIIRRHHLMLPPSVSLLLRTLVLLEGTSQLLSPQFSLAAVIRPFYRRAIRRRLTPSRWINRFQRTVGDWDALLQTLPNDLSEMVQRVRTGKFQVHLDHRHLDPVINRLVLGIVVASLFLGSSLLWSMKAPPVLGGVSIFGAAGYAMAVYLGWKLFRAIRRSGDIGSDDEEGRG</sequence>
<dbReference type="OrthoDB" id="9795390at2"/>
<keyword evidence="5" id="KW-1185">Reference proteome</keyword>
<dbReference type="SUPFAM" id="SSF56112">
    <property type="entry name" value="Protein kinase-like (PK-like)"/>
    <property type="match status" value="1"/>
</dbReference>
<feature type="domain" description="ABC1 atypical kinase-like" evidence="3">
    <location>
        <begin position="96"/>
        <end position="334"/>
    </location>
</feature>
<dbReference type="InterPro" id="IPR004147">
    <property type="entry name" value="ABC1_dom"/>
</dbReference>
<name>A0A5R8KC63_9BACT</name>
<evidence type="ECO:0000256" key="1">
    <source>
        <dbReference type="ARBA" id="ARBA00009670"/>
    </source>
</evidence>
<evidence type="ECO:0000313" key="4">
    <source>
        <dbReference type="EMBL" id="TLD69904.1"/>
    </source>
</evidence>
<evidence type="ECO:0000259" key="3">
    <source>
        <dbReference type="Pfam" id="PF03109"/>
    </source>
</evidence>